<evidence type="ECO:0000313" key="2">
    <source>
        <dbReference type="Proteomes" id="UP000182476"/>
    </source>
</evidence>
<evidence type="ECO:0000313" key="1">
    <source>
        <dbReference type="EMBL" id="SDU67998.1"/>
    </source>
</evidence>
<proteinExistence type="predicted"/>
<protein>
    <submittedName>
        <fullName evidence="1">Uncharacterized protein</fullName>
    </submittedName>
</protein>
<keyword evidence="2" id="KW-1185">Reference proteome</keyword>
<name>A0ABY0W163_9PSED</name>
<sequence>MMLLVLVMPPLALAQSPDMQTTGPCSSIVSGAGASGTSYCIGITKEALERLTNITAASQGRRLFVAEAWLSPTPMFGRPSGYKQSVNEQVFLTVRATNITAAPIVLTAAKWEIVQAKNLSKGGGSFGYRNLLWPALSVNKPIKIEAGEQVDIKFGEGLELNGMASRLRKNRDLDSAYTLPVEPTRINGDRYINWFAEQMELLYGAKAKLRLTFYEGDYKPIASLSLPLAQGVDFFYHGEAVDQKGNVQYAPRLAYDAFLGQYLEMRAKIEPGFRINTPPTTLIEVTPDPSVWGKQRYRDLGIQEQPED</sequence>
<reference evidence="1 2" key="1">
    <citation type="submission" date="2016-10" db="EMBL/GenBank/DDBJ databases">
        <authorList>
            <person name="Varghese N."/>
            <person name="Submissions S."/>
        </authorList>
    </citation>
    <scope>NUCLEOTIDE SEQUENCE [LARGE SCALE GENOMIC DNA]</scope>
    <source>
        <strain evidence="1 2">LMG 21607</strain>
    </source>
</reference>
<dbReference type="Proteomes" id="UP000182476">
    <property type="component" value="Chromosome I"/>
</dbReference>
<dbReference type="EMBL" id="LT629796">
    <property type="protein sequence ID" value="SDU67998.1"/>
    <property type="molecule type" value="Genomic_DNA"/>
</dbReference>
<organism evidence="1 2">
    <name type="scientific">Pseudomonas mandelii</name>
    <dbReference type="NCBI Taxonomy" id="75612"/>
    <lineage>
        <taxon>Bacteria</taxon>
        <taxon>Pseudomonadati</taxon>
        <taxon>Pseudomonadota</taxon>
        <taxon>Gammaproteobacteria</taxon>
        <taxon>Pseudomonadales</taxon>
        <taxon>Pseudomonadaceae</taxon>
        <taxon>Pseudomonas</taxon>
    </lineage>
</organism>
<gene>
    <name evidence="1" type="ORF">SAMN04489801_5910</name>
</gene>
<accession>A0ABY0W163</accession>